<protein>
    <recommendedName>
        <fullName evidence="4">BED-type domain-containing protein</fullName>
    </recommendedName>
</protein>
<evidence type="ECO:0000313" key="3">
    <source>
        <dbReference type="Proteomes" id="UP000429607"/>
    </source>
</evidence>
<feature type="signal peptide" evidence="1">
    <location>
        <begin position="1"/>
        <end position="23"/>
    </location>
</feature>
<reference evidence="2 3" key="1">
    <citation type="submission" date="2018-09" db="EMBL/GenBank/DDBJ databases">
        <title>Genomic investigation of the strawberry pathogen Phytophthora fragariae indicates pathogenicity is determined by transcriptional variation in three key races.</title>
        <authorList>
            <person name="Adams T.M."/>
            <person name="Armitage A.D."/>
            <person name="Sobczyk M.K."/>
            <person name="Bates H.J."/>
            <person name="Dunwell J.M."/>
            <person name="Nellist C.F."/>
            <person name="Harrison R.J."/>
        </authorList>
    </citation>
    <scope>NUCLEOTIDE SEQUENCE [LARGE SCALE GENOMIC DNA]</scope>
    <source>
        <strain evidence="2 3">SCRP249</strain>
    </source>
</reference>
<sequence>MTKRISTNSSGFWPFWRIMYVLADYTIRCCVCGTRSHPVLADFRQTLSARIRADSGFV</sequence>
<dbReference type="AlphaFoldDB" id="A0A6A3IAI0"/>
<comment type="caution">
    <text evidence="2">The sequence shown here is derived from an EMBL/GenBank/DDBJ whole genome shotgun (WGS) entry which is preliminary data.</text>
</comment>
<proteinExistence type="predicted"/>
<evidence type="ECO:0000313" key="2">
    <source>
        <dbReference type="EMBL" id="KAE8977104.1"/>
    </source>
</evidence>
<dbReference type="Proteomes" id="UP000429607">
    <property type="component" value="Unassembled WGS sequence"/>
</dbReference>
<dbReference type="EMBL" id="QXFV01003399">
    <property type="protein sequence ID" value="KAE8977104.1"/>
    <property type="molecule type" value="Genomic_DNA"/>
</dbReference>
<evidence type="ECO:0008006" key="4">
    <source>
        <dbReference type="Google" id="ProtNLM"/>
    </source>
</evidence>
<feature type="chain" id="PRO_5025394072" description="BED-type domain-containing protein" evidence="1">
    <location>
        <begin position="24"/>
        <end position="58"/>
    </location>
</feature>
<organism evidence="2 3">
    <name type="scientific">Phytophthora rubi</name>
    <dbReference type="NCBI Taxonomy" id="129364"/>
    <lineage>
        <taxon>Eukaryota</taxon>
        <taxon>Sar</taxon>
        <taxon>Stramenopiles</taxon>
        <taxon>Oomycota</taxon>
        <taxon>Peronosporomycetes</taxon>
        <taxon>Peronosporales</taxon>
        <taxon>Peronosporaceae</taxon>
        <taxon>Phytophthora</taxon>
    </lineage>
</organism>
<name>A0A6A3IAI0_9STRA</name>
<keyword evidence="1" id="KW-0732">Signal</keyword>
<gene>
    <name evidence="2" type="ORF">PR001_g25217</name>
</gene>
<evidence type="ECO:0000256" key="1">
    <source>
        <dbReference type="SAM" id="SignalP"/>
    </source>
</evidence>
<accession>A0A6A3IAI0</accession>